<evidence type="ECO:0000313" key="1">
    <source>
        <dbReference type="EMBL" id="EST47528.1"/>
    </source>
</evidence>
<sequence>MYNAFSYEVQSKLPDNMKPQLIIQQKSSAKSECLTIFQDPRYPIWIPKSELIYQYQELLDEFSVAKSLFRNDMIQPVAVLHIQNLSYYQFRFPLKDIFVLVEDAEKIQQKRTIQEPKFNIALQHLIKQFDQDLMTLWSNSISLESAIYYLIKYFRKQVIVFTQQNYYRLAQTLFNLGITSAYNMDYDAQVIIQQDFTYSIKVNSSQILISSLDKQYNGTVQCQKLVITENSILTSFQSQFLGISSQLENYHLENILQTQQQTVSNKNIGSSSRILYSNLSLIQQIESKEIFQLHPLSQKLFSEVRSKNDTFTNSQFIGYNTNLCHQFLKVQQTLEETSGKKDLLDKLRIGLSHIKIFNYIVIVPNYCYDIVLSYYQQQNISINLDLENQQHSTTILTDSQLISYLKVTQMKGAFINPTYLAKFVIFPFISTRLTEIYVEQLYQLHDISIPFIYILITLLSIEEQLLVFKQQQSIQVYEEFEIFSQSIQNFNLEFNNPFELSNQVNSLIQQHGFDLKQNITTTLTTEQLNNAKEDQYLTNKEVNNNMNHSIPYELILQSSYHDISLINKKFNTHRISKVYFPNHHLDQHIFQHSGLSYLNLVKSEQLQLQDCYNMIYGQNLQISCEDSFYASNLIQQQNSSYQDYYKKIFAIQEESTFSLDLLQTFLDSNYAINPLNIQSYDTLESSNNIKHYAYMPSYILYPHNYEIIKVYHNNLLASTQQDQSTLCLGELFDQEEKKLPRINFLQNKQISIVSYQGGTIHNNVLIRGMSKHLNQNLQNTLLHHIQNSSLNNEDQIKRLQIALGLLDNTRLFSYAGVYQGFDQNIMKTPQFIINYLLLDNINSTQQIQHIPLEQLLKYCASYELFIYMQVFRQNVTNNLQFSQVNNRFYSAQIDFIITNIQSLQDFSDSAQFSMMFFEKVQLQSLSDRFLPNRFISFFELMITYYFENNPSQAQKCKNLISTPLFYTKMIASDNHLLFLLLCNNKFVKSSQILQQVLIKQQSLISKDVKILQITQFNHFFLSLLRTISINSKAELLEQDQIIISKECISKIQNEIFFDHKFMLPGPKFLDLDQKIFNSQLLYKQISIKKDSSFQKPSSPVKPIKIELKQQHLQISLPSLPFNPQNIAIKQEELQKLSPQVETLKIQTHKLVVQENMNQVLFFDQILLKADRNQVQHAIRRIISHYSCRSYYFKKNLLYVPNVRIISAEDAISHQIGFKVNDYDPKNSSQQNFDILLQILTNDFQLQNKNKTPNIHKFCTVFNEEIKKKLDAVCFLPQLNLEFYKNFNVFSQWIIKRTLQAECDLNRGLMVVFDQDPVMGINLNQKQEWNQLSNKYKFSIFTDSIYSLSDSKALQLYNQLKSECDQYDKEYRDRQLLMLIKIGIGTGSTPLETYYRFIQKDDPYKVSKSLTSFVNLLTLCFEKKLEFPYKVPSVTANMEEFQQSLYRLEHMRFLHIKLQQFDFLQWLSRLSELKASSITIQEKEHIQIIIQRQMCNNITKLYPDYAENLTVEEEKSVKLIGDQASLIDASNQVLWKVDIKFNEFLPENDPKYNMLRHFKLEFFAINDYEQSYVRKAWEITLQYKLLFIALFGTSRQDIERLINQQNGILPLDQQMIEHVFKQIQSLWSRLHDFILMHIITDMGYTEAMMQSIVGKDTRQKSKHVEFLRQGFFVDEESFNITQTPLYYIFVEVKNAIPDTSQQPIILNTATLNEYLSIKQHLVQPTIQQIIKAITILRSKNPDEIFVPISVSKELLTRRVEHIAHALRCERILACDPLQKYLQDKAVSLAPIYPQMKPFIEPKILPVQPVIKIEAEPLQKSMKIKKIPALQIPNVSQILTQKVPNIQFLAPQNESIHPSKLAARVIKNTKLQFYLQPKTEILEFVGDLINNSTHIQNIDVFLITQILQDPTTEWARLYTFLINFQPKPSKYTEIYKKIAVKTGETDSYRIVAKGKQHFELVESFILDQIDAAYSVAYAMRKAIIEGVKCEELKGKIHNNLKIAAIWGQELVFQCLKDKMEYQQKLCLSLYFMLSEEVE</sequence>
<protein>
    <submittedName>
        <fullName evidence="1">Uncharacterized protein</fullName>
    </submittedName>
</protein>
<proteinExistence type="predicted"/>
<organism evidence="1">
    <name type="scientific">Spironucleus salmonicida</name>
    <dbReference type="NCBI Taxonomy" id="348837"/>
    <lineage>
        <taxon>Eukaryota</taxon>
        <taxon>Metamonada</taxon>
        <taxon>Diplomonadida</taxon>
        <taxon>Hexamitidae</taxon>
        <taxon>Hexamitinae</taxon>
        <taxon>Spironucleus</taxon>
    </lineage>
</organism>
<name>V6LTE6_9EUKA</name>
<dbReference type="EMBL" id="KI546040">
    <property type="protein sequence ID" value="EST47528.1"/>
    <property type="molecule type" value="Genomic_DNA"/>
</dbReference>
<dbReference type="VEuPathDB" id="GiardiaDB:SS50377_27016"/>
<reference evidence="1" key="1">
    <citation type="journal article" date="2014" name="PLoS Genet.">
        <title>The Genome of Spironucleus salmonicida Highlights a Fish Pathogen Adapted to Fluctuating Environments.</title>
        <authorList>
            <person name="Xu F."/>
            <person name="Jerlstrom-Hultqvist J."/>
            <person name="Einarsson E."/>
            <person name="Astvaldsson A."/>
            <person name="Svard S.G."/>
            <person name="Andersson J.O."/>
        </authorList>
    </citation>
    <scope>NUCLEOTIDE SEQUENCE</scope>
</reference>
<accession>V6LTE6</accession>
<dbReference type="VEuPathDB" id="GiardiaDB:SS50377_27017"/>
<gene>
    <name evidence="1" type="ORF">SS50377_12512</name>
</gene>